<evidence type="ECO:0000256" key="1">
    <source>
        <dbReference type="ARBA" id="ARBA00022723"/>
    </source>
</evidence>
<dbReference type="Pfam" id="PF02176">
    <property type="entry name" value="zf-TRAF"/>
    <property type="match status" value="1"/>
</dbReference>
<dbReference type="InterPro" id="IPR013083">
    <property type="entry name" value="Znf_RING/FYVE/PHD"/>
</dbReference>
<feature type="zinc finger region" description="TRAF-type" evidence="4">
    <location>
        <begin position="162"/>
        <end position="209"/>
    </location>
</feature>
<dbReference type="PANTHER" id="PTHR10131">
    <property type="entry name" value="TNF RECEPTOR ASSOCIATED FACTOR"/>
    <property type="match status" value="1"/>
</dbReference>
<keyword evidence="3 4" id="KW-0862">Zinc</keyword>
<dbReference type="SUPFAM" id="SSF49599">
    <property type="entry name" value="TRAF domain-like"/>
    <property type="match status" value="1"/>
</dbReference>
<feature type="domain" description="TRAF-type" evidence="7">
    <location>
        <begin position="162"/>
        <end position="209"/>
    </location>
</feature>
<dbReference type="GO" id="GO:0008270">
    <property type="term" value="F:zinc ion binding"/>
    <property type="evidence" value="ECO:0007669"/>
    <property type="project" value="UniProtKB-KW"/>
</dbReference>
<reference evidence="8" key="1">
    <citation type="submission" date="2017-05" db="UniProtKB">
        <authorList>
            <consortium name="EnsemblMetazoa"/>
        </authorList>
    </citation>
    <scope>IDENTIFICATION</scope>
</reference>
<evidence type="ECO:0000256" key="4">
    <source>
        <dbReference type="PROSITE-ProRule" id="PRU00207"/>
    </source>
</evidence>
<feature type="coiled-coil region" evidence="5">
    <location>
        <begin position="231"/>
        <end position="272"/>
    </location>
</feature>
<dbReference type="PANTHER" id="PTHR10131:SF94">
    <property type="entry name" value="TNF RECEPTOR-ASSOCIATED FACTOR 4"/>
    <property type="match status" value="1"/>
</dbReference>
<feature type="domain" description="RING-type" evidence="6">
    <location>
        <begin position="23"/>
        <end position="63"/>
    </location>
</feature>
<dbReference type="PROSITE" id="PS50145">
    <property type="entry name" value="ZF_TRAF"/>
    <property type="match status" value="2"/>
</dbReference>
<evidence type="ECO:0000313" key="8">
    <source>
        <dbReference type="EnsemblMetazoa" id="Aqu2.1.17930_001"/>
    </source>
</evidence>
<dbReference type="Pfam" id="PF13923">
    <property type="entry name" value="zf-C3HC4_2"/>
    <property type="match status" value="1"/>
</dbReference>
<dbReference type="SUPFAM" id="SSF57850">
    <property type="entry name" value="RING/U-box"/>
    <property type="match status" value="1"/>
</dbReference>
<sequence>MAQFCKEELSYVKELPEHVEIDCPVCLNVLTDPYIVSCCGHNFCGSCIEMVKAAGNGFCPMCKAIPDKKFSRIINGLEVYCNNNKKGCPWKGELKNMSTHLNKEKRDGECKFEKVKCRHKKCQERKQRRYLEDHEDKECLECSYQCRYCSSKGTLLYITKDHYEKCTEYPVTCPNECVSTHMPRGSYTVHLNRECPLGPVDCVFSWAGCMDKPLHKDVHVHTANTKHMTLLAVACGQLKKENDQIKALKKEVETLKIENEKMKQEIADLKSCLSHEYPLLPVDVGSKAVHFYPGAYGQHMSGRVMINGGDYFVFCITFIS</sequence>
<evidence type="ECO:0000259" key="6">
    <source>
        <dbReference type="PROSITE" id="PS50089"/>
    </source>
</evidence>
<evidence type="ECO:0000259" key="7">
    <source>
        <dbReference type="PROSITE" id="PS50145"/>
    </source>
</evidence>
<dbReference type="PROSITE" id="PS50089">
    <property type="entry name" value="ZF_RING_2"/>
    <property type="match status" value="1"/>
</dbReference>
<evidence type="ECO:0008006" key="9">
    <source>
        <dbReference type="Google" id="ProtNLM"/>
    </source>
</evidence>
<keyword evidence="5" id="KW-0175">Coiled coil</keyword>
<dbReference type="AlphaFoldDB" id="A0A1X7TS50"/>
<dbReference type="SMART" id="SM00184">
    <property type="entry name" value="RING"/>
    <property type="match status" value="1"/>
</dbReference>
<evidence type="ECO:0000256" key="5">
    <source>
        <dbReference type="SAM" id="Coils"/>
    </source>
</evidence>
<dbReference type="InterPro" id="IPR017907">
    <property type="entry name" value="Znf_RING_CS"/>
</dbReference>
<name>A0A1X7TS50_AMPQE</name>
<evidence type="ECO:0000256" key="3">
    <source>
        <dbReference type="ARBA" id="ARBA00022833"/>
    </source>
</evidence>
<protein>
    <recommendedName>
        <fullName evidence="9">RING-type domain-containing protein</fullName>
    </recommendedName>
</protein>
<feature type="domain" description="TRAF-type" evidence="7">
    <location>
        <begin position="99"/>
        <end position="152"/>
    </location>
</feature>
<dbReference type="Gene3D" id="3.30.40.10">
    <property type="entry name" value="Zinc/RING finger domain, C3HC4 (zinc finger)"/>
    <property type="match status" value="2"/>
</dbReference>
<proteinExistence type="predicted"/>
<dbReference type="GO" id="GO:0043122">
    <property type="term" value="P:regulation of canonical NF-kappaB signal transduction"/>
    <property type="evidence" value="ECO:0007669"/>
    <property type="project" value="TreeGrafter"/>
</dbReference>
<keyword evidence="1 4" id="KW-0479">Metal-binding</keyword>
<dbReference type="OrthoDB" id="654191at2759"/>
<organism evidence="8">
    <name type="scientific">Amphimedon queenslandica</name>
    <name type="common">Sponge</name>
    <dbReference type="NCBI Taxonomy" id="400682"/>
    <lineage>
        <taxon>Eukaryota</taxon>
        <taxon>Metazoa</taxon>
        <taxon>Porifera</taxon>
        <taxon>Demospongiae</taxon>
        <taxon>Heteroscleromorpha</taxon>
        <taxon>Haplosclerida</taxon>
        <taxon>Niphatidae</taxon>
        <taxon>Amphimedon</taxon>
    </lineage>
</organism>
<dbReference type="PROSITE" id="PS00518">
    <property type="entry name" value="ZF_RING_1"/>
    <property type="match status" value="1"/>
</dbReference>
<dbReference type="InterPro" id="IPR001293">
    <property type="entry name" value="Znf_TRAF"/>
</dbReference>
<keyword evidence="2 4" id="KW-0863">Zinc-finger</keyword>
<dbReference type="EnsemblMetazoa" id="Aqu2.1.17930_001">
    <property type="protein sequence ID" value="Aqu2.1.17930_001"/>
    <property type="gene ID" value="Aqu2.1.17930"/>
</dbReference>
<dbReference type="InterPro" id="IPR001841">
    <property type="entry name" value="Znf_RING"/>
</dbReference>
<dbReference type="InParanoid" id="A0A1X7TS50"/>
<dbReference type="eggNOG" id="KOG0297">
    <property type="taxonomic scope" value="Eukaryota"/>
</dbReference>
<feature type="zinc finger region" description="TRAF-type" evidence="4">
    <location>
        <begin position="99"/>
        <end position="152"/>
    </location>
</feature>
<evidence type="ECO:0000256" key="2">
    <source>
        <dbReference type="ARBA" id="ARBA00022771"/>
    </source>
</evidence>
<accession>A0A1X7TS50</accession>